<keyword evidence="1" id="KW-0479">Metal-binding</keyword>
<feature type="compositionally biased region" description="Basic and acidic residues" evidence="3">
    <location>
        <begin position="55"/>
        <end position="73"/>
    </location>
</feature>
<keyword evidence="6" id="KW-1185">Reference proteome</keyword>
<reference evidence="5 6" key="1">
    <citation type="journal article" date="2019" name="Nat. Ecol. Evol.">
        <title>Megaphylogeny resolves global patterns of mushroom evolution.</title>
        <authorList>
            <person name="Varga T."/>
            <person name="Krizsan K."/>
            <person name="Foldi C."/>
            <person name="Dima B."/>
            <person name="Sanchez-Garcia M."/>
            <person name="Sanchez-Ramirez S."/>
            <person name="Szollosi G.J."/>
            <person name="Szarkandi J.G."/>
            <person name="Papp V."/>
            <person name="Albert L."/>
            <person name="Andreopoulos W."/>
            <person name="Angelini C."/>
            <person name="Antonin V."/>
            <person name="Barry K.W."/>
            <person name="Bougher N.L."/>
            <person name="Buchanan P."/>
            <person name="Buyck B."/>
            <person name="Bense V."/>
            <person name="Catcheside P."/>
            <person name="Chovatia M."/>
            <person name="Cooper J."/>
            <person name="Damon W."/>
            <person name="Desjardin D."/>
            <person name="Finy P."/>
            <person name="Geml J."/>
            <person name="Haridas S."/>
            <person name="Hughes K."/>
            <person name="Justo A."/>
            <person name="Karasinski D."/>
            <person name="Kautmanova I."/>
            <person name="Kiss B."/>
            <person name="Kocsube S."/>
            <person name="Kotiranta H."/>
            <person name="LaButti K.M."/>
            <person name="Lechner B.E."/>
            <person name="Liimatainen K."/>
            <person name="Lipzen A."/>
            <person name="Lukacs Z."/>
            <person name="Mihaltcheva S."/>
            <person name="Morgado L.N."/>
            <person name="Niskanen T."/>
            <person name="Noordeloos M.E."/>
            <person name="Ohm R.A."/>
            <person name="Ortiz-Santana B."/>
            <person name="Ovrebo C."/>
            <person name="Racz N."/>
            <person name="Riley R."/>
            <person name="Savchenko A."/>
            <person name="Shiryaev A."/>
            <person name="Soop K."/>
            <person name="Spirin V."/>
            <person name="Szebenyi C."/>
            <person name="Tomsovsky M."/>
            <person name="Tulloss R.E."/>
            <person name="Uehling J."/>
            <person name="Grigoriev I.V."/>
            <person name="Vagvolgyi C."/>
            <person name="Papp T."/>
            <person name="Martin F.M."/>
            <person name="Miettinen O."/>
            <person name="Hibbett D.S."/>
            <person name="Nagy L.G."/>
        </authorList>
    </citation>
    <scope>NUCLEOTIDE SEQUENCE [LARGE SCALE GENOMIC DNA]</scope>
    <source>
        <strain evidence="5 6">CBS 962.96</strain>
    </source>
</reference>
<keyword evidence="1" id="KW-0863">Zinc-finger</keyword>
<name>A0A4S8MWR5_DENBC</name>
<evidence type="ECO:0000313" key="6">
    <source>
        <dbReference type="Proteomes" id="UP000297245"/>
    </source>
</evidence>
<feature type="compositionally biased region" description="Polar residues" evidence="3">
    <location>
        <begin position="357"/>
        <end position="376"/>
    </location>
</feature>
<feature type="coiled-coil region" evidence="2">
    <location>
        <begin position="518"/>
        <end position="684"/>
    </location>
</feature>
<feature type="region of interest" description="Disordered" evidence="3">
    <location>
        <begin position="33"/>
        <end position="376"/>
    </location>
</feature>
<feature type="compositionally biased region" description="Polar residues" evidence="3">
    <location>
        <begin position="288"/>
        <end position="312"/>
    </location>
</feature>
<dbReference type="OrthoDB" id="10638955at2759"/>
<dbReference type="PROSITE" id="PS50103">
    <property type="entry name" value="ZF_C3H1"/>
    <property type="match status" value="1"/>
</dbReference>
<dbReference type="Proteomes" id="UP000297245">
    <property type="component" value="Unassembled WGS sequence"/>
</dbReference>
<dbReference type="AlphaFoldDB" id="A0A4S8MWR5"/>
<feature type="compositionally biased region" description="Polar residues" evidence="3">
    <location>
        <begin position="319"/>
        <end position="328"/>
    </location>
</feature>
<keyword evidence="2" id="KW-0175">Coiled coil</keyword>
<dbReference type="InterPro" id="IPR000571">
    <property type="entry name" value="Znf_CCCH"/>
</dbReference>
<dbReference type="EMBL" id="ML179037">
    <property type="protein sequence ID" value="THV07491.1"/>
    <property type="molecule type" value="Genomic_DNA"/>
</dbReference>
<evidence type="ECO:0000313" key="5">
    <source>
        <dbReference type="EMBL" id="THV07491.1"/>
    </source>
</evidence>
<feature type="compositionally biased region" description="Basic and acidic residues" evidence="3">
    <location>
        <begin position="257"/>
        <end position="280"/>
    </location>
</feature>
<organism evidence="5 6">
    <name type="scientific">Dendrothele bispora (strain CBS 962.96)</name>
    <dbReference type="NCBI Taxonomy" id="1314807"/>
    <lineage>
        <taxon>Eukaryota</taxon>
        <taxon>Fungi</taxon>
        <taxon>Dikarya</taxon>
        <taxon>Basidiomycota</taxon>
        <taxon>Agaricomycotina</taxon>
        <taxon>Agaricomycetes</taxon>
        <taxon>Agaricomycetidae</taxon>
        <taxon>Agaricales</taxon>
        <taxon>Agaricales incertae sedis</taxon>
        <taxon>Dendrothele</taxon>
    </lineage>
</organism>
<evidence type="ECO:0000256" key="2">
    <source>
        <dbReference type="SAM" id="Coils"/>
    </source>
</evidence>
<feature type="compositionally biased region" description="Basic and acidic residues" evidence="3">
    <location>
        <begin position="329"/>
        <end position="339"/>
    </location>
</feature>
<gene>
    <name evidence="5" type="ORF">K435DRAFT_259337</name>
</gene>
<feature type="compositionally biased region" description="Polar residues" evidence="3">
    <location>
        <begin position="133"/>
        <end position="143"/>
    </location>
</feature>
<dbReference type="GO" id="GO:0008270">
    <property type="term" value="F:zinc ion binding"/>
    <property type="evidence" value="ECO:0007669"/>
    <property type="project" value="UniProtKB-KW"/>
</dbReference>
<feature type="compositionally biased region" description="Low complexity" evidence="3">
    <location>
        <begin position="110"/>
        <end position="120"/>
    </location>
</feature>
<feature type="compositionally biased region" description="Polar residues" evidence="3">
    <location>
        <begin position="74"/>
        <end position="96"/>
    </location>
</feature>
<protein>
    <recommendedName>
        <fullName evidence="4">C3H1-type domain-containing protein</fullName>
    </recommendedName>
</protein>
<feature type="zinc finger region" description="C3H1-type" evidence="1">
    <location>
        <begin position="1"/>
        <end position="35"/>
    </location>
</feature>
<evidence type="ECO:0000256" key="1">
    <source>
        <dbReference type="PROSITE-ProRule" id="PRU00723"/>
    </source>
</evidence>
<keyword evidence="1" id="KW-0862">Zinc</keyword>
<accession>A0A4S8MWR5</accession>
<proteinExistence type="predicted"/>
<evidence type="ECO:0000259" key="4">
    <source>
        <dbReference type="PROSITE" id="PS50103"/>
    </source>
</evidence>
<feature type="region of interest" description="Disordered" evidence="3">
    <location>
        <begin position="389"/>
        <end position="412"/>
    </location>
</feature>
<evidence type="ECO:0000256" key="3">
    <source>
        <dbReference type="SAM" id="MobiDB-lite"/>
    </source>
</evidence>
<feature type="domain" description="C3H1-type" evidence="4">
    <location>
        <begin position="1"/>
        <end position="35"/>
    </location>
</feature>
<sequence length="778" mass="86225">MPKHIKCRFFNDEGQASGRRCNKRTSECAFAHPDEPAWATATRGRRDSQSWSEDPLSRPRDSGWNGRRDHFSERNATTRGRASSPTPSSSRLQASDSPWDDSAFLPPPSSSSSTLPKFSAQQSRRPSDPYSKDSGTSSYQKATSDNKESVRGWGSETEGGWGSGTGGGWGSGTGGGWGSGTGGGWGSGTGGGWGAADGGAGWGGLNPTGAKDGESSWGGLNPTGAKDGESSWGGFNPTGAKDGESSWGGLNPTGAKDGNKKADSGVPSARKDAADAKSGSDKFGSWGDSVQSWKNSETSNIQTNDKSMTFNSRGDESNLKSSDYANSSKRVDAKDKRPGETPVHSLNTGPDRHTQRSLDPSETTIPDSPSVVNTEQTNRWYSVGVVPSVRSKTKSDKRREPSPVLSATSLSKDRPGDYRTLIKLTISLVQRHSELREAERLSAKFKRIQNSSQLGRVRKAGRDKMDQIRKDMKYNIGHIEGRIRKDENQLLEIPDIAVSSEPKVIIEVDKLREYAVEIEAYLADLKVCREAKLRAEEEAREMERQSLAPQSSLPVEPHIQTWEALKERMKEIQDSLHNLSDALEDVRKFDARQNLEQIEAERQDEEDKEMREANNPIFRLENRIKEQDEDIQQQGNNVANLALQLGEARLQELEAKVKRNTDTKIELEAQLAECRERRRQRRIEIDAISERVRNLHTRKPPPLPYANILRPRFEEMVQNIMAEVTPALDALQNEHRVAYFKSQQQAVNKINEKLVPMLETSNAIQYHSRVVAEGRKRS</sequence>
<feature type="compositionally biased region" description="Gly residues" evidence="3">
    <location>
        <begin position="157"/>
        <end position="206"/>
    </location>
</feature>